<dbReference type="PROSITE" id="PS50943">
    <property type="entry name" value="HTH_CROC1"/>
    <property type="match status" value="1"/>
</dbReference>
<dbReference type="Pfam" id="PF01381">
    <property type="entry name" value="HTH_3"/>
    <property type="match status" value="1"/>
</dbReference>
<comment type="similarity">
    <text evidence="1">Belongs to the short-chain fatty acyl-CoA assimilation regulator (ScfR) family.</text>
</comment>
<dbReference type="Gene3D" id="1.10.10.2910">
    <property type="match status" value="1"/>
</dbReference>
<dbReference type="InterPro" id="IPR010982">
    <property type="entry name" value="Lambda_DNA-bd_dom_sf"/>
</dbReference>
<dbReference type="InterPro" id="IPR010359">
    <property type="entry name" value="IrrE_HExxH"/>
</dbReference>
<accession>A0ABV4H5X7</accession>
<name>A0ABV4H5X7_9ACTN</name>
<evidence type="ECO:0000313" key="3">
    <source>
        <dbReference type="EMBL" id="MEZ0166997.1"/>
    </source>
</evidence>
<dbReference type="InterPro" id="IPR001387">
    <property type="entry name" value="Cro/C1-type_HTH"/>
</dbReference>
<dbReference type="EMBL" id="JBGFTU010000038">
    <property type="protein sequence ID" value="MEZ0166997.1"/>
    <property type="molecule type" value="Genomic_DNA"/>
</dbReference>
<organism evidence="3 4">
    <name type="scientific">Kineococcus halophytocola</name>
    <dbReference type="NCBI Taxonomy" id="3234027"/>
    <lineage>
        <taxon>Bacteria</taxon>
        <taxon>Bacillati</taxon>
        <taxon>Actinomycetota</taxon>
        <taxon>Actinomycetes</taxon>
        <taxon>Kineosporiales</taxon>
        <taxon>Kineosporiaceae</taxon>
        <taxon>Kineococcus</taxon>
    </lineage>
</organism>
<dbReference type="CDD" id="cd00093">
    <property type="entry name" value="HTH_XRE"/>
    <property type="match status" value="1"/>
</dbReference>
<dbReference type="Pfam" id="PF06114">
    <property type="entry name" value="Peptidase_M78"/>
    <property type="match status" value="1"/>
</dbReference>
<dbReference type="SMART" id="SM00530">
    <property type="entry name" value="HTH_XRE"/>
    <property type="match status" value="1"/>
</dbReference>
<dbReference type="PANTHER" id="PTHR43236">
    <property type="entry name" value="ANTITOXIN HIGA1"/>
    <property type="match status" value="1"/>
</dbReference>
<keyword evidence="4" id="KW-1185">Reference proteome</keyword>
<dbReference type="Proteomes" id="UP001565927">
    <property type="component" value="Unassembled WGS sequence"/>
</dbReference>
<dbReference type="RefSeq" id="WP_370443204.1">
    <property type="nucleotide sequence ID" value="NZ_JBGFTU010000038.1"/>
</dbReference>
<sequence length="348" mass="39150">MSRLGEVIETTRRARGFTQAQLAERAGVTQGALSRYEKDLRAPDDETVRSIAEALGVTPRFLEHAGRPQAAMAVDAHMRRRATAKPTVWRQLEAELNVLRMHASMIFEDVHLQSEQRIPTFDSWEMRPADAARLVRMQWRMPIGPVRSLTRWLESAGCLIIERDFGSARVDGLSQWVGDVPVIFMNSAAPTDRKRLTMAHELGHLVLHSDQISADLEDEADEFAAEFLMPMDVIRPQLRSLHISRLGDLKRDWGVSMQALVERAYREGLMTAAARTNFYKTLSAKGWRVAEPFSDELTPEHPELPAQMGEALTAKGLDPQDIAEIAGFHSAADNVLLPVPESRRLRLM</sequence>
<dbReference type="PANTHER" id="PTHR43236:SF1">
    <property type="entry name" value="BLL7220 PROTEIN"/>
    <property type="match status" value="1"/>
</dbReference>
<feature type="domain" description="HTH cro/C1-type" evidence="2">
    <location>
        <begin position="8"/>
        <end position="62"/>
    </location>
</feature>
<evidence type="ECO:0000259" key="2">
    <source>
        <dbReference type="PROSITE" id="PS50943"/>
    </source>
</evidence>
<dbReference type="Gene3D" id="1.10.260.40">
    <property type="entry name" value="lambda repressor-like DNA-binding domains"/>
    <property type="match status" value="1"/>
</dbReference>
<evidence type="ECO:0000313" key="4">
    <source>
        <dbReference type="Proteomes" id="UP001565927"/>
    </source>
</evidence>
<proteinExistence type="inferred from homology"/>
<protein>
    <submittedName>
        <fullName evidence="3">Helix-turn-helix domain-containing protein</fullName>
    </submittedName>
</protein>
<comment type="caution">
    <text evidence="3">The sequence shown here is derived from an EMBL/GenBank/DDBJ whole genome shotgun (WGS) entry which is preliminary data.</text>
</comment>
<reference evidence="3 4" key="1">
    <citation type="submission" date="2024-07" db="EMBL/GenBank/DDBJ databases">
        <authorList>
            <person name="Thanompreechachai J."/>
            <person name="Duangmal K."/>
        </authorList>
    </citation>
    <scope>NUCLEOTIDE SEQUENCE [LARGE SCALE GENOMIC DNA]</scope>
    <source>
        <strain evidence="3 4">LSe6-4</strain>
    </source>
</reference>
<dbReference type="InterPro" id="IPR052345">
    <property type="entry name" value="Rad_response_metalloprotease"/>
</dbReference>
<evidence type="ECO:0000256" key="1">
    <source>
        <dbReference type="ARBA" id="ARBA00007227"/>
    </source>
</evidence>
<gene>
    <name evidence="3" type="ORF">AB2L27_19765</name>
</gene>
<dbReference type="SUPFAM" id="SSF47413">
    <property type="entry name" value="lambda repressor-like DNA-binding domains"/>
    <property type="match status" value="1"/>
</dbReference>